<evidence type="ECO:0000313" key="3">
    <source>
        <dbReference type="Proteomes" id="UP000183376"/>
    </source>
</evidence>
<feature type="transmembrane region" description="Helical" evidence="1">
    <location>
        <begin position="51"/>
        <end position="74"/>
    </location>
</feature>
<dbReference type="STRING" id="211114.SAMN04489726_0579"/>
<dbReference type="Proteomes" id="UP000183376">
    <property type="component" value="Chromosome I"/>
</dbReference>
<protein>
    <submittedName>
        <fullName evidence="2">Uncharacterized protein</fullName>
    </submittedName>
</protein>
<feature type="transmembrane region" description="Helical" evidence="1">
    <location>
        <begin position="86"/>
        <end position="104"/>
    </location>
</feature>
<dbReference type="AlphaFoldDB" id="A0A1G9RNI4"/>
<keyword evidence="1" id="KW-0812">Transmembrane</keyword>
<dbReference type="RefSeq" id="WP_030433427.1">
    <property type="nucleotide sequence ID" value="NZ_JOEF01000042.1"/>
</dbReference>
<proteinExistence type="predicted"/>
<keyword evidence="1" id="KW-1133">Transmembrane helix</keyword>
<accession>A0A1G9RNI4</accession>
<gene>
    <name evidence="2" type="ORF">SAMN04489726_0579</name>
</gene>
<organism evidence="2 3">
    <name type="scientific">Allokutzneria albata</name>
    <name type="common">Kibdelosporangium albatum</name>
    <dbReference type="NCBI Taxonomy" id="211114"/>
    <lineage>
        <taxon>Bacteria</taxon>
        <taxon>Bacillati</taxon>
        <taxon>Actinomycetota</taxon>
        <taxon>Actinomycetes</taxon>
        <taxon>Pseudonocardiales</taxon>
        <taxon>Pseudonocardiaceae</taxon>
        <taxon>Allokutzneria</taxon>
    </lineage>
</organism>
<dbReference type="EMBL" id="LT629701">
    <property type="protein sequence ID" value="SDM24848.1"/>
    <property type="molecule type" value="Genomic_DNA"/>
</dbReference>
<keyword evidence="3" id="KW-1185">Reference proteome</keyword>
<reference evidence="2 3" key="1">
    <citation type="submission" date="2016-10" db="EMBL/GenBank/DDBJ databases">
        <authorList>
            <person name="de Groot N.N."/>
        </authorList>
    </citation>
    <scope>NUCLEOTIDE SEQUENCE [LARGE SCALE GENOMIC DNA]</scope>
    <source>
        <strain evidence="2 3">DSM 44149</strain>
    </source>
</reference>
<sequence>MLLLAVAALLTAAAVLPWPGGVPGVLGGFGMSASVLLGHSPGDVHYGFGRMLLLFLVFVIFVFAAVLLTALGALLRSRAVHRTGAALAGLLAVACGVVAFPVHPDLSVESAPFFGVAGFLLLAFWHARLARTPSHA</sequence>
<evidence type="ECO:0000256" key="1">
    <source>
        <dbReference type="SAM" id="Phobius"/>
    </source>
</evidence>
<evidence type="ECO:0000313" key="2">
    <source>
        <dbReference type="EMBL" id="SDM24848.1"/>
    </source>
</evidence>
<feature type="transmembrane region" description="Helical" evidence="1">
    <location>
        <begin position="110"/>
        <end position="127"/>
    </location>
</feature>
<keyword evidence="1" id="KW-0472">Membrane</keyword>
<name>A0A1G9RNI4_ALLAB</name>